<keyword evidence="1" id="KW-1133">Transmembrane helix</keyword>
<protein>
    <submittedName>
        <fullName evidence="2">Uncharacterized protein</fullName>
    </submittedName>
</protein>
<sequence length="102" mass="11813">MYDAVLRIIQLGISIGEVWLCYQLMYLIVLEKEYLRKKDKVIIWGNILILGCLLAINRNAVFFSIIMLLFCVIVTVTCVWIVNRKNVLLIFSVISFARSLLT</sequence>
<dbReference type="AlphaFoldDB" id="A0A645INW5"/>
<evidence type="ECO:0000256" key="1">
    <source>
        <dbReference type="SAM" id="Phobius"/>
    </source>
</evidence>
<dbReference type="EMBL" id="VSSQ01119249">
    <property type="protein sequence ID" value="MPN52800.1"/>
    <property type="molecule type" value="Genomic_DNA"/>
</dbReference>
<proteinExistence type="predicted"/>
<keyword evidence="1" id="KW-0472">Membrane</keyword>
<gene>
    <name evidence="2" type="ORF">SDC9_200463</name>
</gene>
<organism evidence="2">
    <name type="scientific">bioreactor metagenome</name>
    <dbReference type="NCBI Taxonomy" id="1076179"/>
    <lineage>
        <taxon>unclassified sequences</taxon>
        <taxon>metagenomes</taxon>
        <taxon>ecological metagenomes</taxon>
    </lineage>
</organism>
<name>A0A645INW5_9ZZZZ</name>
<keyword evidence="1" id="KW-0812">Transmembrane</keyword>
<accession>A0A645INW5</accession>
<feature type="transmembrane region" description="Helical" evidence="1">
    <location>
        <begin position="6"/>
        <end position="29"/>
    </location>
</feature>
<feature type="transmembrane region" description="Helical" evidence="1">
    <location>
        <begin position="41"/>
        <end position="56"/>
    </location>
</feature>
<evidence type="ECO:0000313" key="2">
    <source>
        <dbReference type="EMBL" id="MPN52800.1"/>
    </source>
</evidence>
<reference evidence="2" key="1">
    <citation type="submission" date="2019-08" db="EMBL/GenBank/DDBJ databases">
        <authorList>
            <person name="Kucharzyk K."/>
            <person name="Murdoch R.W."/>
            <person name="Higgins S."/>
            <person name="Loffler F."/>
        </authorList>
    </citation>
    <scope>NUCLEOTIDE SEQUENCE</scope>
</reference>
<feature type="transmembrane region" description="Helical" evidence="1">
    <location>
        <begin position="62"/>
        <end position="82"/>
    </location>
</feature>
<comment type="caution">
    <text evidence="2">The sequence shown here is derived from an EMBL/GenBank/DDBJ whole genome shotgun (WGS) entry which is preliminary data.</text>
</comment>